<dbReference type="Proteomes" id="UP000648984">
    <property type="component" value="Unassembled WGS sequence"/>
</dbReference>
<protein>
    <submittedName>
        <fullName evidence="2">IS1634 family transposase</fullName>
    </submittedName>
</protein>
<dbReference type="PANTHER" id="PTHR34614">
    <property type="match status" value="1"/>
</dbReference>
<dbReference type="InterPro" id="IPR047654">
    <property type="entry name" value="IS1634_transpos"/>
</dbReference>
<dbReference type="PANTHER" id="PTHR34614:SF2">
    <property type="entry name" value="TRANSPOSASE IS4-LIKE DOMAIN-CONTAINING PROTEIN"/>
    <property type="match status" value="1"/>
</dbReference>
<evidence type="ECO:0000313" key="3">
    <source>
        <dbReference type="Proteomes" id="UP000648984"/>
    </source>
</evidence>
<keyword evidence="3" id="KW-1185">Reference proteome</keyword>
<dbReference type="EMBL" id="WTVQ01000037">
    <property type="protein sequence ID" value="NMG76669.1"/>
    <property type="molecule type" value="Genomic_DNA"/>
</dbReference>
<evidence type="ECO:0000313" key="2">
    <source>
        <dbReference type="EMBL" id="NMG76669.1"/>
    </source>
</evidence>
<dbReference type="Pfam" id="PF01609">
    <property type="entry name" value="DDE_Tnp_1"/>
    <property type="match status" value="1"/>
</dbReference>
<name>A0ABX1QE23_9RHOO</name>
<evidence type="ECO:0000259" key="1">
    <source>
        <dbReference type="Pfam" id="PF01609"/>
    </source>
</evidence>
<dbReference type="InterPro" id="IPR012337">
    <property type="entry name" value="RNaseH-like_sf"/>
</dbReference>
<feature type="domain" description="Transposase IS4-like" evidence="1">
    <location>
        <begin position="182"/>
        <end position="496"/>
    </location>
</feature>
<dbReference type="NCBIfam" id="NF033559">
    <property type="entry name" value="transpos_IS1634"/>
    <property type="match status" value="1"/>
</dbReference>
<dbReference type="InterPro" id="IPR002559">
    <property type="entry name" value="Transposase_11"/>
</dbReference>
<accession>A0ABX1QE23</accession>
<organism evidence="2 3">
    <name type="scientific">Aromatoleum diolicum</name>
    <dbReference type="NCBI Taxonomy" id="75796"/>
    <lineage>
        <taxon>Bacteria</taxon>
        <taxon>Pseudomonadati</taxon>
        <taxon>Pseudomonadota</taxon>
        <taxon>Betaproteobacteria</taxon>
        <taxon>Rhodocyclales</taxon>
        <taxon>Rhodocyclaceae</taxon>
        <taxon>Aromatoleum</taxon>
    </lineage>
</organism>
<comment type="caution">
    <text evidence="2">The sequence shown here is derived from an EMBL/GenBank/DDBJ whole genome shotgun (WGS) entry which is preliminary data.</text>
</comment>
<proteinExistence type="predicted"/>
<gene>
    <name evidence="2" type="ORF">GPA25_18060</name>
</gene>
<reference evidence="2 3" key="1">
    <citation type="submission" date="2019-12" db="EMBL/GenBank/DDBJ databases">
        <title>Comparative genomics gives insights into the taxonomy of the Azoarcus-Aromatoleum group and reveals separate origins of nif in the plant-associated Azoarcus and non-plant-associated Aromatoleum sub-groups.</title>
        <authorList>
            <person name="Lafos M."/>
            <person name="Maluk M."/>
            <person name="Batista M."/>
            <person name="Junghare M."/>
            <person name="Carmona M."/>
            <person name="Faoro H."/>
            <person name="Cruz L.M."/>
            <person name="Battistoni F."/>
            <person name="De Souza E."/>
            <person name="Pedrosa F."/>
            <person name="Chen W.-M."/>
            <person name="Poole P.S."/>
            <person name="Dixon R.A."/>
            <person name="James E.K."/>
        </authorList>
    </citation>
    <scope>NUCLEOTIDE SEQUENCE [LARGE SCALE GENOMIC DNA]</scope>
    <source>
        <strain evidence="2 3">22Lin</strain>
    </source>
</reference>
<sequence length="567" mass="62940">MHVKITTSGSRRYVQLVESYRDDAGRVKKRTVATLGRLDQVGGELDSVISGLLKVAGHEPLAAKPPAPSVSFESARALGDVWALTELWKELGFGALRRVFRKTRHTTDIEALIRVMVLNRLCDPDSKLGVLRWVETVALPEVDVTAITHQQLLRSMDALMDHQADVDAVVAGLLRPLIDQELSVVFYDLTTIRTEGLTTVEGDVRQFGMAKEGLIARQFMLGVVQTAEGLPIYHEVFFAGNASETKTLLPTLTTVLERFPKVRRLILVADRGLLSLDNLDALQAIRLANGQTLEFIIAVPGRRYHEFADLLGDFHQNHCISAAQEVSGELVWNGLRLVVAHDPATAAAQTQRRGEQINELIALGDQWAGKLVDQDEGVKRRGRKLSDSGAKARFYHAVCEAHLSKIIKVDLPAELFSYDIDAMARALAEMMDGKLLLVTNTQDMTPEDIVGRYKSLADIERGFKVLKSEIEIGPVYHRLPERIRAHASICFMALILHRIMRARLRAADTGLTPERALEQLHRIQHHRIRLNGAEPVTGVSSINSDQSEVLSALRVKKPVAPQQLTLL</sequence>
<dbReference type="RefSeq" id="WP_169261810.1">
    <property type="nucleotide sequence ID" value="NZ_WTVQ01000037.1"/>
</dbReference>
<dbReference type="SUPFAM" id="SSF53098">
    <property type="entry name" value="Ribonuclease H-like"/>
    <property type="match status" value="1"/>
</dbReference>